<comment type="caution">
    <text evidence="1">The sequence shown here is derived from an EMBL/GenBank/DDBJ whole genome shotgun (WGS) entry which is preliminary data.</text>
</comment>
<proteinExistence type="predicted"/>
<accession>A0ACC4AQA5</accession>
<name>A0ACC4AQA5_POPAL</name>
<sequence>RGWSKVVSIGAREDEAGSWKSTSSDWKVSHLRPDVWTGFFLVSINQFPSYLAEAVVSNELSICVDPGTLTHVEIKYYDGRNWESSYNQTGIASCSQDRGWSKGVSIGAREDGAGSWKSTSSDRKVSHLSHQIHPGEATISNQCFHDGIGYGNALRRMSLQETKHTFCKFCGITSFYVPRSNPDGFSITVSCVDPGTLTHVEIKHFDGQNWERSYNQTFASCSQGAGS</sequence>
<organism evidence="1 2">
    <name type="scientific">Populus alba</name>
    <name type="common">White poplar</name>
    <dbReference type="NCBI Taxonomy" id="43335"/>
    <lineage>
        <taxon>Eukaryota</taxon>
        <taxon>Viridiplantae</taxon>
        <taxon>Streptophyta</taxon>
        <taxon>Embryophyta</taxon>
        <taxon>Tracheophyta</taxon>
        <taxon>Spermatophyta</taxon>
        <taxon>Magnoliopsida</taxon>
        <taxon>eudicotyledons</taxon>
        <taxon>Gunneridae</taxon>
        <taxon>Pentapetalae</taxon>
        <taxon>rosids</taxon>
        <taxon>fabids</taxon>
        <taxon>Malpighiales</taxon>
        <taxon>Salicaceae</taxon>
        <taxon>Saliceae</taxon>
        <taxon>Populus</taxon>
    </lineage>
</organism>
<evidence type="ECO:0000313" key="2">
    <source>
        <dbReference type="Proteomes" id="UP000309997"/>
    </source>
</evidence>
<protein>
    <submittedName>
        <fullName evidence="1">Uncharacterized protein</fullName>
    </submittedName>
</protein>
<reference evidence="1 2" key="1">
    <citation type="journal article" date="2024" name="Plant Biotechnol. J.">
        <title>Genome and CRISPR/Cas9 system of a widespread forest tree (Populus alba) in the world.</title>
        <authorList>
            <person name="Liu Y.J."/>
            <person name="Jiang P.F."/>
            <person name="Han X.M."/>
            <person name="Li X.Y."/>
            <person name="Wang H.M."/>
            <person name="Wang Y.J."/>
            <person name="Wang X.X."/>
            <person name="Zeng Q.Y."/>
        </authorList>
    </citation>
    <scope>NUCLEOTIDE SEQUENCE [LARGE SCALE GENOMIC DNA]</scope>
    <source>
        <strain evidence="2">cv. PAL-ZL1</strain>
    </source>
</reference>
<evidence type="ECO:0000313" key="1">
    <source>
        <dbReference type="EMBL" id="KAL3568437.1"/>
    </source>
</evidence>
<feature type="non-terminal residue" evidence="1">
    <location>
        <position position="1"/>
    </location>
</feature>
<dbReference type="EMBL" id="RCHU02000017">
    <property type="protein sequence ID" value="KAL3568437.1"/>
    <property type="molecule type" value="Genomic_DNA"/>
</dbReference>
<gene>
    <name evidence="1" type="ORF">D5086_031088</name>
</gene>
<keyword evidence="2" id="KW-1185">Reference proteome</keyword>
<dbReference type="Proteomes" id="UP000309997">
    <property type="component" value="Unassembled WGS sequence"/>
</dbReference>